<dbReference type="OrthoDB" id="3556037at2"/>
<organism evidence="2 3">
    <name type="scientific">Saccharopolyspora rectivirgula</name>
    <dbReference type="NCBI Taxonomy" id="28042"/>
    <lineage>
        <taxon>Bacteria</taxon>
        <taxon>Bacillati</taxon>
        <taxon>Actinomycetota</taxon>
        <taxon>Actinomycetes</taxon>
        <taxon>Pseudonocardiales</taxon>
        <taxon>Pseudonocardiaceae</taxon>
        <taxon>Saccharopolyspora</taxon>
    </lineage>
</organism>
<reference evidence="2 3" key="1">
    <citation type="submission" date="2014-06" db="EMBL/GenBank/DDBJ databases">
        <title>Saccharopolyspora rectivirgula DSM-43113 Genome sequencing.</title>
        <authorList>
            <person name="Barrera C."/>
            <person name="Millon L."/>
            <person name="Rognon B."/>
            <person name="Zaugg C."/>
            <person name="Monod M."/>
        </authorList>
    </citation>
    <scope>NUCLEOTIDE SEQUENCE [LARGE SCALE GENOMIC DNA]</scope>
    <source>
        <strain evidence="2 3">DSM 43113</strain>
    </source>
</reference>
<dbReference type="AlphaFoldDB" id="A0A073AYE5"/>
<dbReference type="EMBL" id="JNVU01000029">
    <property type="protein sequence ID" value="KEI44072.1"/>
    <property type="molecule type" value="Genomic_DNA"/>
</dbReference>
<keyword evidence="1" id="KW-0812">Transmembrane</keyword>
<keyword evidence="1" id="KW-0472">Membrane</keyword>
<gene>
    <name evidence="2" type="ORF">GU90_11340</name>
</gene>
<evidence type="ECO:0000256" key="1">
    <source>
        <dbReference type="SAM" id="Phobius"/>
    </source>
</evidence>
<dbReference type="Proteomes" id="UP000031419">
    <property type="component" value="Unassembled WGS sequence"/>
</dbReference>
<evidence type="ECO:0000313" key="2">
    <source>
        <dbReference type="EMBL" id="KEI44072.1"/>
    </source>
</evidence>
<keyword evidence="3" id="KW-1185">Reference proteome</keyword>
<comment type="caution">
    <text evidence="2">The sequence shown here is derived from an EMBL/GenBank/DDBJ whole genome shotgun (WGS) entry which is preliminary data.</text>
</comment>
<sequence>MDEQPEQRPPIEADRRMFRWDWRADILGWALMSAIILFGLFGLLGDGPLSQAEQTSPDGQLSVSYERFLRSEGNTQLFISLAPGSARNGWLGLRIDQQCLQDSQVESLQPPPASTTVSADQVIYRYPARDRTGLALRLDMRPSDSFTVRRCEIAVDEGASVQFWQWVHP</sequence>
<protein>
    <submittedName>
        <fullName evidence="2">Uncharacterized protein</fullName>
    </submittedName>
</protein>
<dbReference type="RefSeq" id="WP_029722807.1">
    <property type="nucleotide sequence ID" value="NZ_JNVU01000029.1"/>
</dbReference>
<proteinExistence type="predicted"/>
<dbReference type="eggNOG" id="ENOG5032Y72">
    <property type="taxonomic scope" value="Bacteria"/>
</dbReference>
<accession>A0A073AYE5</accession>
<feature type="transmembrane region" description="Helical" evidence="1">
    <location>
        <begin position="26"/>
        <end position="44"/>
    </location>
</feature>
<name>A0A073AYE5_9PSEU</name>
<keyword evidence="1" id="KW-1133">Transmembrane helix</keyword>
<dbReference type="STRING" id="28042.GU90_11340"/>
<evidence type="ECO:0000313" key="3">
    <source>
        <dbReference type="Proteomes" id="UP000031419"/>
    </source>
</evidence>